<keyword evidence="3" id="KW-1185">Reference proteome</keyword>
<accession>A0A0K2SNJ8</accession>
<dbReference type="EMBL" id="AP014924">
    <property type="protein sequence ID" value="BAS28703.1"/>
    <property type="molecule type" value="Genomic_DNA"/>
</dbReference>
<name>A0A0K2SNJ8_LIMPI</name>
<sequence length="310" mass="32936">MKRPVQPHPRAAGSRTAVRLAPLLLALALLALLPGQAAAQPLPELAPVGSGVFLIGGFGSSPLELGGVLTTPLLSTSLSLVRADASESVTRVVLATGPHLTAGPLRLFGRLGVGYEWAGASGGTEGRLVARATYGAEVALREPVLLVLQGGTSMASGSAGWTPSPDATLSLGIELFFGRPRAQLRTERLRQAHRDWPPELADLVAKGLVSEDLAAARFPDWSVEELRLVSQGRVALGMTPEMVETALGRPDEMQDVQDPELGPVQVWRYYETVGAYDPFTGKPRFRRELRRTVVFRAGVVARIETGGGAR</sequence>
<protein>
    <submittedName>
        <fullName evidence="2">Uncharacterized protein</fullName>
    </submittedName>
</protein>
<dbReference type="KEGG" id="lpil:LIP_2874"/>
<evidence type="ECO:0000256" key="1">
    <source>
        <dbReference type="SAM" id="SignalP"/>
    </source>
</evidence>
<dbReference type="STRING" id="1555112.LIP_2874"/>
<evidence type="ECO:0000313" key="3">
    <source>
        <dbReference type="Proteomes" id="UP000065807"/>
    </source>
</evidence>
<keyword evidence="1" id="KW-0732">Signal</keyword>
<dbReference type="RefSeq" id="WP_068139442.1">
    <property type="nucleotide sequence ID" value="NZ_AP014924.1"/>
</dbReference>
<dbReference type="Proteomes" id="UP000065807">
    <property type="component" value="Chromosome"/>
</dbReference>
<feature type="signal peptide" evidence="1">
    <location>
        <begin position="1"/>
        <end position="39"/>
    </location>
</feature>
<feature type="chain" id="PRO_5005487096" evidence="1">
    <location>
        <begin position="40"/>
        <end position="310"/>
    </location>
</feature>
<reference evidence="3" key="2">
    <citation type="journal article" date="2016" name="Int. J. Syst. Evol. Microbiol.">
        <title>Complete genome sequence and cell structure of Limnochorda pilosa, a Gram-negative spore-former within the phylum Firmicutes.</title>
        <authorList>
            <person name="Watanabe M."/>
            <person name="Kojima H."/>
            <person name="Fukui M."/>
        </authorList>
    </citation>
    <scope>NUCLEOTIDE SEQUENCE [LARGE SCALE GENOMIC DNA]</scope>
    <source>
        <strain evidence="3">HC45</strain>
    </source>
</reference>
<evidence type="ECO:0000313" key="2">
    <source>
        <dbReference type="EMBL" id="BAS28703.1"/>
    </source>
</evidence>
<reference evidence="3" key="1">
    <citation type="submission" date="2015-07" db="EMBL/GenBank/DDBJ databases">
        <title>Complete genome sequence and phylogenetic analysis of Limnochorda pilosa.</title>
        <authorList>
            <person name="Watanabe M."/>
            <person name="Kojima H."/>
            <person name="Fukui M."/>
        </authorList>
    </citation>
    <scope>NUCLEOTIDE SEQUENCE [LARGE SCALE GENOMIC DNA]</scope>
    <source>
        <strain evidence="3">HC45</strain>
    </source>
</reference>
<gene>
    <name evidence="2" type="ORF">LIP_2874</name>
</gene>
<proteinExistence type="predicted"/>
<dbReference type="AlphaFoldDB" id="A0A0K2SNJ8"/>
<organism evidence="2 3">
    <name type="scientific">Limnochorda pilosa</name>
    <dbReference type="NCBI Taxonomy" id="1555112"/>
    <lineage>
        <taxon>Bacteria</taxon>
        <taxon>Bacillati</taxon>
        <taxon>Bacillota</taxon>
        <taxon>Limnochordia</taxon>
        <taxon>Limnochordales</taxon>
        <taxon>Limnochordaceae</taxon>
        <taxon>Limnochorda</taxon>
    </lineage>
</organism>